<evidence type="ECO:0000313" key="3">
    <source>
        <dbReference type="EMBL" id="OBZ68735.1"/>
    </source>
</evidence>
<protein>
    <recommendedName>
        <fullName evidence="2">CxC2-like cysteine cluster KDZ transposase-associated domain-containing protein</fullName>
    </recommendedName>
</protein>
<dbReference type="OrthoDB" id="2793259at2759"/>
<evidence type="ECO:0000313" key="4">
    <source>
        <dbReference type="Proteomes" id="UP000092993"/>
    </source>
</evidence>
<keyword evidence="4" id="KW-1185">Reference proteome</keyword>
<reference evidence="3 4" key="1">
    <citation type="submission" date="2016-03" db="EMBL/GenBank/DDBJ databases">
        <title>Whole genome sequencing of Grifola frondosa 9006-11.</title>
        <authorList>
            <person name="Min B."/>
            <person name="Park H."/>
            <person name="Kim J.-G."/>
            <person name="Cho H."/>
            <person name="Oh Y.-L."/>
            <person name="Kong W.-S."/>
            <person name="Choi I.-G."/>
        </authorList>
    </citation>
    <scope>NUCLEOTIDE SEQUENCE [LARGE SCALE GENOMIC DNA]</scope>
    <source>
        <strain evidence="3 4">9006-11</strain>
    </source>
</reference>
<dbReference type="Proteomes" id="UP000092993">
    <property type="component" value="Unassembled WGS sequence"/>
</dbReference>
<dbReference type="STRING" id="5627.A0A1C7LVE4"/>
<gene>
    <name evidence="3" type="ORF">A0H81_11116</name>
</gene>
<dbReference type="EMBL" id="LUGG01000019">
    <property type="protein sequence ID" value="OBZ68735.1"/>
    <property type="molecule type" value="Genomic_DNA"/>
</dbReference>
<proteinExistence type="predicted"/>
<dbReference type="OMA" id="INTWREY"/>
<organism evidence="3 4">
    <name type="scientific">Grifola frondosa</name>
    <name type="common">Maitake</name>
    <name type="synonym">Polyporus frondosus</name>
    <dbReference type="NCBI Taxonomy" id="5627"/>
    <lineage>
        <taxon>Eukaryota</taxon>
        <taxon>Fungi</taxon>
        <taxon>Dikarya</taxon>
        <taxon>Basidiomycota</taxon>
        <taxon>Agaricomycotina</taxon>
        <taxon>Agaricomycetes</taxon>
        <taxon>Polyporales</taxon>
        <taxon>Grifolaceae</taxon>
        <taxon>Grifola</taxon>
    </lineage>
</organism>
<name>A0A1C7LVE4_GRIFR</name>
<dbReference type="Pfam" id="PF18758">
    <property type="entry name" value="KDZ"/>
    <property type="match status" value="1"/>
</dbReference>
<dbReference type="CDD" id="cd19757">
    <property type="entry name" value="Bbox1"/>
    <property type="match status" value="1"/>
</dbReference>
<feature type="domain" description="CxC2-like cysteine cluster KDZ transposase-associated" evidence="2">
    <location>
        <begin position="199"/>
        <end position="305"/>
    </location>
</feature>
<dbReference type="AlphaFoldDB" id="A0A1C7LVE4"/>
<dbReference type="InterPro" id="IPR041457">
    <property type="entry name" value="CxC2_KDZ-assoc"/>
</dbReference>
<evidence type="ECO:0000259" key="2">
    <source>
        <dbReference type="Pfam" id="PF18803"/>
    </source>
</evidence>
<dbReference type="PANTHER" id="PTHR33096:SF1">
    <property type="entry name" value="CXC1-LIKE CYSTEINE CLUSTER ASSOCIATED WITH KDZ TRANSPOSASES DOMAIN-CONTAINING PROTEIN"/>
    <property type="match status" value="1"/>
</dbReference>
<dbReference type="PANTHER" id="PTHR33096">
    <property type="entry name" value="CXC2 DOMAIN-CONTAINING PROTEIN"/>
    <property type="match status" value="1"/>
</dbReference>
<feature type="region of interest" description="Disordered" evidence="1">
    <location>
        <begin position="18"/>
        <end position="40"/>
    </location>
</feature>
<dbReference type="Pfam" id="PF18803">
    <property type="entry name" value="CxC2"/>
    <property type="match status" value="1"/>
</dbReference>
<dbReference type="InterPro" id="IPR040521">
    <property type="entry name" value="KDZ"/>
</dbReference>
<accession>A0A1C7LVE4</accession>
<comment type="caution">
    <text evidence="3">The sequence shown here is derived from an EMBL/GenBank/DDBJ whole genome shotgun (WGS) entry which is preliminary data.</text>
</comment>
<sequence length="1026" mass="116527">MPRKRSSKFIFYDVPDAGEVLENPRPPSPTTHRHTEYSSHNGHVTASTTYYCVDVGHPSKKSRITHDSEDFPHSSAELDLDTHDFFEDMAAEGADSQYFLEALDDDFHAPRRRTAGDHPLREWISEIPTYLDELIRLEGRCGMTTDLCAKCDAAGVLYRCEDCHDLSLYCGDCTQRCHTRNPLHRIYKWVKTHFRRAVLRDVGVRIQLGHPLGVHCACPMRAANDFIIIDVGGIHEVALDFCGCETAEAKTTQLLRSRLMPATSVYPKSAATFRVLESFHLLSNQSKVSAFEYYNTLARHTCNTGINPPKDRYVTFLRLIRMWRHLKLLKRSGRGHDPAGVEATMEGSCAVLCPACPHPGKNLPDDWESTLPSKRWLYSLFVGLDANFRMKRKKVSSDKADPGLNHGCAYFVETKKYQQFIEEFSDLQFEETMAHMKGSHGTAASGIGCVECTRHDMKRPCSIGDLQKGERIPPVLVLFHTTLHANGPAIFGTVSHNTSPTFDWRHDTITFLIPKFHLPAHQGSCQTSYSFNLTINVGRTDGEAVERGWAAVNPFASSTKEMGPGARRDILDDVFGDYNWRKVCLLPKSLLSKIKEAVDERNEQMVSFQEFNAALPSESTALWKQAVEDWEGDPRKPNPFVATQPSITLASARLRLAEEEAVAMAAGQSMTVHDKASSSYMVAAGIEFEEQQRRLRSDVASLGQHATDLQRAKVQERRNMLQRQLDGWSEIQQLYMPGVIPLRGRVTSSQGAAPILAENYPLLLPSAAVSHITCDPRLLEHEWQLRYGQAHENLDDLRRHLRLRTHMYKYKDRFIRGQRENTRARTTIAAVEAKVSADASRYRMAYAALEALAPPLLKTGWRVAIRPLCPEDVKGFEEDANISRDRVKLSWIWKTPRMGCADTAMAGGEDINTDESEGTQEALRIEWCKARARAARWWEECRLLREEMRRVMAFHAYQGMWWEEQVDRREDIDSDLAEGLFSYAYRQAEIRRDMQEFCRKTWAGVQEYTRIADAMIGVEDDSVMPL</sequence>
<evidence type="ECO:0000256" key="1">
    <source>
        <dbReference type="SAM" id="MobiDB-lite"/>
    </source>
</evidence>